<accession>A0A1M6IKR9</accession>
<feature type="chain" id="PRO_5009918468" evidence="1">
    <location>
        <begin position="21"/>
        <end position="204"/>
    </location>
</feature>
<proteinExistence type="predicted"/>
<dbReference type="Proteomes" id="UP000184510">
    <property type="component" value="Unassembled WGS sequence"/>
</dbReference>
<evidence type="ECO:0000256" key="1">
    <source>
        <dbReference type="SAM" id="SignalP"/>
    </source>
</evidence>
<keyword evidence="1" id="KW-0732">Signal</keyword>
<dbReference type="InParanoid" id="A0A1M6IKR9"/>
<name>A0A1M6IKR9_9BACT</name>
<dbReference type="RefSeq" id="WP_143183427.1">
    <property type="nucleotide sequence ID" value="NZ_FQYR01000003.1"/>
</dbReference>
<reference evidence="2 3" key="1">
    <citation type="submission" date="2016-11" db="EMBL/GenBank/DDBJ databases">
        <authorList>
            <person name="Jaros S."/>
            <person name="Januszkiewicz K."/>
            <person name="Wedrychowicz H."/>
        </authorList>
    </citation>
    <scope>NUCLEOTIDE SEQUENCE [LARGE SCALE GENOMIC DNA]</scope>
    <source>
        <strain evidence="2 3">DSM 18772</strain>
    </source>
</reference>
<gene>
    <name evidence="2" type="ORF">SAMN02745181_1842</name>
</gene>
<dbReference type="OrthoDB" id="196575at2"/>
<dbReference type="STRING" id="1123071.SAMN02745181_1842"/>
<dbReference type="EMBL" id="FQYR01000003">
    <property type="protein sequence ID" value="SHJ34987.1"/>
    <property type="molecule type" value="Genomic_DNA"/>
</dbReference>
<keyword evidence="3" id="KW-1185">Reference proteome</keyword>
<feature type="signal peptide" evidence="1">
    <location>
        <begin position="1"/>
        <end position="20"/>
    </location>
</feature>
<evidence type="ECO:0000313" key="3">
    <source>
        <dbReference type="Proteomes" id="UP000184510"/>
    </source>
</evidence>
<protein>
    <submittedName>
        <fullName evidence="2">Uncharacterized protein</fullName>
    </submittedName>
</protein>
<organism evidence="2 3">
    <name type="scientific">Rubritalea squalenifaciens DSM 18772</name>
    <dbReference type="NCBI Taxonomy" id="1123071"/>
    <lineage>
        <taxon>Bacteria</taxon>
        <taxon>Pseudomonadati</taxon>
        <taxon>Verrucomicrobiota</taxon>
        <taxon>Verrucomicrobiia</taxon>
        <taxon>Verrucomicrobiales</taxon>
        <taxon>Rubritaleaceae</taxon>
        <taxon>Rubritalea</taxon>
    </lineage>
</organism>
<sequence length="204" mass="22217">MLKTLTVLIATALTAFSSTKAVYPVWQPISLHGTDVDGVPGMESGVAFGVVMSRPMVLSGALPEALVCAVGLQHQMQSIGTYEEKEANLLVLYNISVQPTLNDKGLLIVFDLSKIVTPEDMEVGARDSIKLAVTAIKKTLQAYADAHLRKDLKCAISIEGLGLKNQSFRELGEQFVIKVPKIEPLIEEPEDEDELPTEGEIHKF</sequence>
<evidence type="ECO:0000313" key="2">
    <source>
        <dbReference type="EMBL" id="SHJ34987.1"/>
    </source>
</evidence>
<dbReference type="AlphaFoldDB" id="A0A1M6IKR9"/>